<dbReference type="AlphaFoldDB" id="A0A5S9M469"/>
<organism evidence="1 2">
    <name type="scientific">Bacillus safensis</name>
    <dbReference type="NCBI Taxonomy" id="561879"/>
    <lineage>
        <taxon>Bacteria</taxon>
        <taxon>Bacillati</taxon>
        <taxon>Bacillota</taxon>
        <taxon>Bacilli</taxon>
        <taxon>Bacillales</taxon>
        <taxon>Bacillaceae</taxon>
        <taxon>Bacillus</taxon>
    </lineage>
</organism>
<evidence type="ECO:0000313" key="2">
    <source>
        <dbReference type="Proteomes" id="UP000464658"/>
    </source>
</evidence>
<dbReference type="Gene3D" id="3.90.180.10">
    <property type="entry name" value="Medium-chain alcohol dehydrogenases, catalytic domain"/>
    <property type="match status" value="1"/>
</dbReference>
<reference evidence="1 2" key="1">
    <citation type="submission" date="2019-12" db="EMBL/GenBank/DDBJ databases">
        <title>Full genome sequence of a Bacillus safensis strain isolated from commercially available natto in Indonesia.</title>
        <authorList>
            <person name="Yoshida M."/>
            <person name="Uomi M."/>
            <person name="Waturangi D."/>
            <person name="Ekaputri J.J."/>
            <person name="Setiamarga D.H.E."/>
        </authorList>
    </citation>
    <scope>NUCLEOTIDE SEQUENCE [LARGE SCALE GENOMIC DNA]</scope>
    <source>
        <strain evidence="1 2">IDN1</strain>
    </source>
</reference>
<evidence type="ECO:0000313" key="1">
    <source>
        <dbReference type="EMBL" id="BBP87943.1"/>
    </source>
</evidence>
<gene>
    <name evidence="1" type="ORF">BsIDN1_15610</name>
</gene>
<evidence type="ECO:0008006" key="3">
    <source>
        <dbReference type="Google" id="ProtNLM"/>
    </source>
</evidence>
<protein>
    <recommendedName>
        <fullName evidence="3">Alcohol dehydrogenase-like C-terminal domain-containing protein</fullName>
    </recommendedName>
</protein>
<name>A0A5S9M469_BACIA</name>
<proteinExistence type="predicted"/>
<dbReference type="EMBL" id="AP021906">
    <property type="protein sequence ID" value="BBP87943.1"/>
    <property type="molecule type" value="Genomic_DNA"/>
</dbReference>
<sequence length="56" mass="6127">MTEAGELFEQGKITHTLTKVLSPINAANLKQAHQALEQGKMIGKFVLEGFERGESV</sequence>
<dbReference type="Proteomes" id="UP000464658">
    <property type="component" value="Chromosome"/>
</dbReference>
<accession>A0A5S9M469</accession>